<dbReference type="InterPro" id="IPR003593">
    <property type="entry name" value="AAA+_ATPase"/>
</dbReference>
<dbReference type="Pfam" id="PF13304">
    <property type="entry name" value="AAA_21"/>
    <property type="match status" value="1"/>
</dbReference>
<reference evidence="2 3" key="1">
    <citation type="submission" date="2023-12" db="EMBL/GenBank/DDBJ databases">
        <title>Novel species of the genus Arcicella isolated from rivers.</title>
        <authorList>
            <person name="Lu H."/>
        </authorList>
    </citation>
    <scope>NUCLEOTIDE SEQUENCE [LARGE SCALE GENOMIC DNA]</scope>
    <source>
        <strain evidence="2 3">KCTC 23307</strain>
    </source>
</reference>
<dbReference type="Gene3D" id="3.40.50.300">
    <property type="entry name" value="P-loop containing nucleotide triphosphate hydrolases"/>
    <property type="match status" value="1"/>
</dbReference>
<sequence length="646" mass="73596">MSAEIENFIQFIETAKRDLNVHRQGAFELDCNALTLDNIDKVISLTSKLEDKAKQGELKINYLNQFQSNLESILSTLPFRGQPNSSFIAHNNEHWKSQIKSNIEQNSLNVSVLYEQIEFNIDFFNKIGYFDSNVVAIGANGSGKTTLSNKFKTYLQNNGVVISAQRILLVPNFDAIANPAKTASELKQYQLRDKTNKSDGEFNYLQKEFGIVLKNLLADNISAGNSYRKKAIESVNSGKTISNPELTNLDITFQIWNSLIEHRTISCDDGINITAKSDDGRSYPAIQMSDGEKVMLYLIAQVLQAPKDGFIVVDEPEMYLHKTILKKLWDLLEAKRPDCIFIYLTHDLDFATSRRTAKKIWIKSFKHPDKWEIEDIPTDEIPETLMLELLGSRKNILFCEGIKGSIDERIYSILFPELTIVPVGSCFDVINHTKAFNKLRNVNTKSFGLIDSDHHNFERLDKLKADEVYSFKVAEVENLFLDAEFLKLLAKQLLVDEANVELIKSDVIKELDKLKEIQATNYVSIKVNYYFTDSDVTKGNALAQLETNYQDFLDKVSINDWYTKRIEELNQMIASCDYDKVLVSLNNKGIRSIASKHLKISDFTDRCIKLLLGNDEAKLTLNKYFPEEIKTAGNTVLPKARQDGFD</sequence>
<dbReference type="EMBL" id="JAYFUM010000023">
    <property type="protein sequence ID" value="MEA5141057.1"/>
    <property type="molecule type" value="Genomic_DNA"/>
</dbReference>
<dbReference type="SMART" id="SM00382">
    <property type="entry name" value="AAA"/>
    <property type="match status" value="1"/>
</dbReference>
<dbReference type="SUPFAM" id="SSF52540">
    <property type="entry name" value="P-loop containing nucleoside triphosphate hydrolases"/>
    <property type="match status" value="1"/>
</dbReference>
<gene>
    <name evidence="2" type="ORF">VB248_18035</name>
</gene>
<dbReference type="CDD" id="cd00267">
    <property type="entry name" value="ABC_ATPase"/>
    <property type="match status" value="1"/>
</dbReference>
<feature type="domain" description="AAA+ ATPase" evidence="1">
    <location>
        <begin position="130"/>
        <end position="366"/>
    </location>
</feature>
<proteinExistence type="predicted"/>
<evidence type="ECO:0000313" key="2">
    <source>
        <dbReference type="EMBL" id="MEA5141057.1"/>
    </source>
</evidence>
<comment type="caution">
    <text evidence="2">The sequence shown here is derived from an EMBL/GenBank/DDBJ whole genome shotgun (WGS) entry which is preliminary data.</text>
</comment>
<dbReference type="InterPro" id="IPR027417">
    <property type="entry name" value="P-loop_NTPase"/>
</dbReference>
<dbReference type="PANTHER" id="PTHR32182:SF22">
    <property type="entry name" value="ATP-DEPENDENT ENDONUCLEASE, OLD FAMILY-RELATED"/>
    <property type="match status" value="1"/>
</dbReference>
<keyword evidence="3" id="KW-1185">Reference proteome</keyword>
<dbReference type="InterPro" id="IPR029492">
    <property type="entry name" value="DUF4435"/>
</dbReference>
<name>A0ABU5QET7_9BACT</name>
<dbReference type="Pfam" id="PF14491">
    <property type="entry name" value="DUF4435"/>
    <property type="match status" value="1"/>
</dbReference>
<evidence type="ECO:0000259" key="1">
    <source>
        <dbReference type="SMART" id="SM00382"/>
    </source>
</evidence>
<dbReference type="Proteomes" id="UP001302949">
    <property type="component" value="Unassembled WGS sequence"/>
</dbReference>
<accession>A0ABU5QET7</accession>
<evidence type="ECO:0000313" key="3">
    <source>
        <dbReference type="Proteomes" id="UP001302949"/>
    </source>
</evidence>
<dbReference type="InterPro" id="IPR003959">
    <property type="entry name" value="ATPase_AAA_core"/>
</dbReference>
<protein>
    <submittedName>
        <fullName evidence="2">AAA family ATPase</fullName>
    </submittedName>
</protein>
<organism evidence="2 3">
    <name type="scientific">Arcicella rigui</name>
    <dbReference type="NCBI Taxonomy" id="797020"/>
    <lineage>
        <taxon>Bacteria</taxon>
        <taxon>Pseudomonadati</taxon>
        <taxon>Bacteroidota</taxon>
        <taxon>Cytophagia</taxon>
        <taxon>Cytophagales</taxon>
        <taxon>Flectobacillaceae</taxon>
        <taxon>Arcicella</taxon>
    </lineage>
</organism>
<dbReference type="PANTHER" id="PTHR32182">
    <property type="entry name" value="DNA REPLICATION AND REPAIR PROTEIN RECF"/>
    <property type="match status" value="1"/>
</dbReference>
<dbReference type="RefSeq" id="WP_323298213.1">
    <property type="nucleotide sequence ID" value="NZ_JAYFUM010000023.1"/>
</dbReference>